<comment type="similarity">
    <text evidence="8">Belongs to the AP2/ERF transcription factor family. ERF subfamily.</text>
</comment>
<dbReference type="InterPro" id="IPR051758">
    <property type="entry name" value="ERF/AP2-like"/>
</dbReference>
<feature type="region of interest" description="Disordered" evidence="9">
    <location>
        <begin position="103"/>
        <end position="125"/>
    </location>
</feature>
<keyword evidence="5" id="KW-0010">Activator</keyword>
<dbReference type="PRINTS" id="PR00367">
    <property type="entry name" value="ETHRSPELEMNT"/>
</dbReference>
<keyword evidence="2" id="KW-0936">Ethylene signaling pathway</keyword>
<dbReference type="PANTHER" id="PTHR31657:SF19">
    <property type="entry name" value="ETHYLENE-RESPONSIVE TRANSCRIPTION FACTOR ERF053"/>
    <property type="match status" value="1"/>
</dbReference>
<comment type="subcellular location">
    <subcellularLocation>
        <location evidence="1">Nucleus</location>
    </subcellularLocation>
</comment>
<dbReference type="CDD" id="cd00018">
    <property type="entry name" value="AP2"/>
    <property type="match status" value="1"/>
</dbReference>
<sequence>MAEDKKTGKLKMVIDEKTQKFQEKKIEKGKDVSAVSLERQQWKPVLDDAFLSRRPLKKICSSDFHNPFLLHSPVSLSPTSSKIQFPFDFETSQQSTTTTTYQFNSQHPISSSSSSSSPFTTLGSPEQQMISFSSNQQQGFGYPPYFLSGDPVASQQRLFKYWSDAFHLSPRGRAMMMSRLGPDGGNLFRPPLQPISATKLYRGVRQRHWGKWVAEIRLPRNRTRLWLGTFDTAEDAAMAYDREAFKLRGENARLNFPDRFLNKGNPKTEPQTEHIVPITEEAHPESVVVLPPPEEEKPDEHLTESGGCGSEPPEMAWGEMEEAWLNAIPASWGPGSSVWDHLDPTNNFVLQSQIPFGSSNQQQMNDFDDYQNKIENSESASSSSSSAPMKLFLWKDED</sequence>
<dbReference type="SUPFAM" id="SSF54171">
    <property type="entry name" value="DNA-binding domain"/>
    <property type="match status" value="1"/>
</dbReference>
<evidence type="ECO:0000256" key="7">
    <source>
        <dbReference type="ARBA" id="ARBA00023242"/>
    </source>
</evidence>
<keyword evidence="7" id="KW-0539">Nucleus</keyword>
<keyword evidence="12" id="KW-1185">Reference proteome</keyword>
<gene>
    <name evidence="11" type="ORF">CITCOLO1_LOCUS8154</name>
</gene>
<feature type="compositionally biased region" description="Basic and acidic residues" evidence="9">
    <location>
        <begin position="294"/>
        <end position="303"/>
    </location>
</feature>
<keyword evidence="4" id="KW-0238">DNA-binding</keyword>
<feature type="domain" description="AP2/ERF" evidence="10">
    <location>
        <begin position="200"/>
        <end position="257"/>
    </location>
</feature>
<feature type="compositionally biased region" description="Low complexity" evidence="9">
    <location>
        <begin position="377"/>
        <end position="387"/>
    </location>
</feature>
<dbReference type="PANTHER" id="PTHR31657">
    <property type="entry name" value="ETHYLENE-RESPONSIVE TRANSCRIPTION FACTOR ERF061"/>
    <property type="match status" value="1"/>
</dbReference>
<evidence type="ECO:0000256" key="5">
    <source>
        <dbReference type="ARBA" id="ARBA00023159"/>
    </source>
</evidence>
<dbReference type="Gene3D" id="3.30.730.10">
    <property type="entry name" value="AP2/ERF domain"/>
    <property type="match status" value="1"/>
</dbReference>
<evidence type="ECO:0000313" key="11">
    <source>
        <dbReference type="EMBL" id="CAK9316294.1"/>
    </source>
</evidence>
<dbReference type="Pfam" id="PF00847">
    <property type="entry name" value="AP2"/>
    <property type="match status" value="1"/>
</dbReference>
<dbReference type="EMBL" id="OZ021736">
    <property type="protein sequence ID" value="CAK9316294.1"/>
    <property type="molecule type" value="Genomic_DNA"/>
</dbReference>
<keyword evidence="3" id="KW-0805">Transcription regulation</keyword>
<feature type="region of interest" description="Disordered" evidence="9">
    <location>
        <begin position="357"/>
        <end position="398"/>
    </location>
</feature>
<protein>
    <recommendedName>
        <fullName evidence="10">AP2/ERF domain-containing protein</fullName>
    </recommendedName>
</protein>
<evidence type="ECO:0000256" key="2">
    <source>
        <dbReference type="ARBA" id="ARBA00022745"/>
    </source>
</evidence>
<organism evidence="11 12">
    <name type="scientific">Citrullus colocynthis</name>
    <name type="common">colocynth</name>
    <dbReference type="NCBI Taxonomy" id="252529"/>
    <lineage>
        <taxon>Eukaryota</taxon>
        <taxon>Viridiplantae</taxon>
        <taxon>Streptophyta</taxon>
        <taxon>Embryophyta</taxon>
        <taxon>Tracheophyta</taxon>
        <taxon>Spermatophyta</taxon>
        <taxon>Magnoliopsida</taxon>
        <taxon>eudicotyledons</taxon>
        <taxon>Gunneridae</taxon>
        <taxon>Pentapetalae</taxon>
        <taxon>rosids</taxon>
        <taxon>fabids</taxon>
        <taxon>Cucurbitales</taxon>
        <taxon>Cucurbitaceae</taxon>
        <taxon>Benincaseae</taxon>
        <taxon>Citrullus</taxon>
    </lineage>
</organism>
<proteinExistence type="inferred from homology"/>
<evidence type="ECO:0000259" key="10">
    <source>
        <dbReference type="PROSITE" id="PS51032"/>
    </source>
</evidence>
<evidence type="ECO:0000256" key="1">
    <source>
        <dbReference type="ARBA" id="ARBA00004123"/>
    </source>
</evidence>
<name>A0ABP0Y761_9ROSI</name>
<dbReference type="InterPro" id="IPR001471">
    <property type="entry name" value="AP2/ERF_dom"/>
</dbReference>
<dbReference type="InterPro" id="IPR036955">
    <property type="entry name" value="AP2/ERF_dom_sf"/>
</dbReference>
<accession>A0ABP0Y761</accession>
<evidence type="ECO:0000256" key="8">
    <source>
        <dbReference type="ARBA" id="ARBA00024343"/>
    </source>
</evidence>
<keyword evidence="6" id="KW-0804">Transcription</keyword>
<evidence type="ECO:0000256" key="4">
    <source>
        <dbReference type="ARBA" id="ARBA00023125"/>
    </source>
</evidence>
<dbReference type="PROSITE" id="PS51032">
    <property type="entry name" value="AP2_ERF"/>
    <property type="match status" value="1"/>
</dbReference>
<evidence type="ECO:0000256" key="3">
    <source>
        <dbReference type="ARBA" id="ARBA00023015"/>
    </source>
</evidence>
<feature type="region of interest" description="Disordered" evidence="9">
    <location>
        <begin position="291"/>
        <end position="315"/>
    </location>
</feature>
<evidence type="ECO:0000256" key="6">
    <source>
        <dbReference type="ARBA" id="ARBA00023163"/>
    </source>
</evidence>
<dbReference type="SMART" id="SM00380">
    <property type="entry name" value="AP2"/>
    <property type="match status" value="1"/>
</dbReference>
<evidence type="ECO:0000256" key="9">
    <source>
        <dbReference type="SAM" id="MobiDB-lite"/>
    </source>
</evidence>
<reference evidence="11 12" key="1">
    <citation type="submission" date="2024-03" db="EMBL/GenBank/DDBJ databases">
        <authorList>
            <person name="Gkanogiannis A."/>
            <person name="Becerra Lopez-Lavalle L."/>
        </authorList>
    </citation>
    <scope>NUCLEOTIDE SEQUENCE [LARGE SCALE GENOMIC DNA]</scope>
</reference>
<dbReference type="Proteomes" id="UP001642487">
    <property type="component" value="Chromosome 2"/>
</dbReference>
<evidence type="ECO:0000313" key="12">
    <source>
        <dbReference type="Proteomes" id="UP001642487"/>
    </source>
</evidence>
<dbReference type="InterPro" id="IPR016177">
    <property type="entry name" value="DNA-bd_dom_sf"/>
</dbReference>